<reference evidence="2 3" key="1">
    <citation type="submission" date="2016-07" db="EMBL/GenBank/DDBJ databases">
        <title>Pervasive Adenine N6-methylation of Active Genes in Fungi.</title>
        <authorList>
            <consortium name="DOE Joint Genome Institute"/>
            <person name="Mondo S.J."/>
            <person name="Dannebaum R.O."/>
            <person name="Kuo R.C."/>
            <person name="Labutti K."/>
            <person name="Haridas S."/>
            <person name="Kuo A."/>
            <person name="Salamov A."/>
            <person name="Ahrendt S.R."/>
            <person name="Lipzen A."/>
            <person name="Sullivan W."/>
            <person name="Andreopoulos W.B."/>
            <person name="Clum A."/>
            <person name="Lindquist E."/>
            <person name="Daum C."/>
            <person name="Ramamoorthy G.K."/>
            <person name="Gryganskyi A."/>
            <person name="Culley D."/>
            <person name="Magnuson J.K."/>
            <person name="James T.Y."/>
            <person name="O'Malley M.A."/>
            <person name="Stajich J.E."/>
            <person name="Spatafora J.W."/>
            <person name="Visel A."/>
            <person name="Grigoriev I.V."/>
        </authorList>
    </citation>
    <scope>NUCLEOTIDE SEQUENCE [LARGE SCALE GENOMIC DNA]</scope>
    <source>
        <strain evidence="2 3">NRRL 3301</strain>
    </source>
</reference>
<evidence type="ECO:0000256" key="1">
    <source>
        <dbReference type="SAM" id="SignalP"/>
    </source>
</evidence>
<accession>A0A1X2G4P4</accession>
<gene>
    <name evidence="2" type="ORF">DM01DRAFT_1340253</name>
</gene>
<feature type="signal peptide" evidence="1">
    <location>
        <begin position="1"/>
        <end position="19"/>
    </location>
</feature>
<dbReference type="Proteomes" id="UP000242146">
    <property type="component" value="Unassembled WGS sequence"/>
</dbReference>
<comment type="caution">
    <text evidence="2">The sequence shown here is derived from an EMBL/GenBank/DDBJ whole genome shotgun (WGS) entry which is preliminary data.</text>
</comment>
<dbReference type="OrthoDB" id="10306896at2759"/>
<evidence type="ECO:0008006" key="4">
    <source>
        <dbReference type="Google" id="ProtNLM"/>
    </source>
</evidence>
<dbReference type="EMBL" id="MCGT01000045">
    <property type="protein sequence ID" value="ORX44945.1"/>
    <property type="molecule type" value="Genomic_DNA"/>
</dbReference>
<organism evidence="2 3">
    <name type="scientific">Hesseltinella vesiculosa</name>
    <dbReference type="NCBI Taxonomy" id="101127"/>
    <lineage>
        <taxon>Eukaryota</taxon>
        <taxon>Fungi</taxon>
        <taxon>Fungi incertae sedis</taxon>
        <taxon>Mucoromycota</taxon>
        <taxon>Mucoromycotina</taxon>
        <taxon>Mucoromycetes</taxon>
        <taxon>Mucorales</taxon>
        <taxon>Cunninghamellaceae</taxon>
        <taxon>Hesseltinella</taxon>
    </lineage>
</organism>
<sequence>MKYLLALVSLFCFIQLSVQKQGGCTQAAIKGCYDTVCKNEGGGVLKCINDNNIDRCYCLNGCIARKFHDVDPPNYWNDCYGKCKHFC</sequence>
<dbReference type="AlphaFoldDB" id="A0A1X2G4P4"/>
<protein>
    <recommendedName>
        <fullName evidence="4">Extracellular membrane protein CFEM domain-containing protein</fullName>
    </recommendedName>
</protein>
<feature type="chain" id="PRO_5010857202" description="Extracellular membrane protein CFEM domain-containing protein" evidence="1">
    <location>
        <begin position="20"/>
        <end position="87"/>
    </location>
</feature>
<evidence type="ECO:0000313" key="3">
    <source>
        <dbReference type="Proteomes" id="UP000242146"/>
    </source>
</evidence>
<proteinExistence type="predicted"/>
<evidence type="ECO:0000313" key="2">
    <source>
        <dbReference type="EMBL" id="ORX44945.1"/>
    </source>
</evidence>
<keyword evidence="3" id="KW-1185">Reference proteome</keyword>
<name>A0A1X2G4P4_9FUNG</name>
<keyword evidence="1" id="KW-0732">Signal</keyword>